<dbReference type="InterPro" id="IPR050879">
    <property type="entry name" value="Acyltransferase_3"/>
</dbReference>
<feature type="transmembrane region" description="Helical" evidence="1">
    <location>
        <begin position="250"/>
        <end position="268"/>
    </location>
</feature>
<organism evidence="3 4">
    <name type="scientific">Acidisoma silvae</name>
    <dbReference type="NCBI Taxonomy" id="2802396"/>
    <lineage>
        <taxon>Bacteria</taxon>
        <taxon>Pseudomonadati</taxon>
        <taxon>Pseudomonadota</taxon>
        <taxon>Alphaproteobacteria</taxon>
        <taxon>Acetobacterales</taxon>
        <taxon>Acidocellaceae</taxon>
        <taxon>Acidisoma</taxon>
    </lineage>
</organism>
<proteinExistence type="predicted"/>
<dbReference type="PANTHER" id="PTHR23028">
    <property type="entry name" value="ACETYLTRANSFERASE"/>
    <property type="match status" value="1"/>
</dbReference>
<evidence type="ECO:0000313" key="4">
    <source>
        <dbReference type="Proteomes" id="UP000708298"/>
    </source>
</evidence>
<reference evidence="3" key="1">
    <citation type="journal article" date="2021" name="Microorganisms">
        <title>Acidisoma silvae sp. nov. and Acidisomacellulosilytica sp. nov., Two Acidophilic Bacteria Isolated from Decaying Wood, Hydrolyzing Cellulose and Producing Poly-3-hydroxybutyrate.</title>
        <authorList>
            <person name="Mieszkin S."/>
            <person name="Pouder E."/>
            <person name="Uroz S."/>
            <person name="Simon-Colin C."/>
            <person name="Alain K."/>
        </authorList>
    </citation>
    <scope>NUCLEOTIDE SEQUENCE</scope>
    <source>
        <strain evidence="3">HW T2.11</strain>
    </source>
</reference>
<feature type="transmembrane region" description="Helical" evidence="1">
    <location>
        <begin position="274"/>
        <end position="292"/>
    </location>
</feature>
<feature type="domain" description="Acyltransferase 3" evidence="2">
    <location>
        <begin position="28"/>
        <end position="344"/>
    </location>
</feature>
<feature type="transmembrane region" description="Helical" evidence="1">
    <location>
        <begin position="194"/>
        <end position="213"/>
    </location>
</feature>
<feature type="transmembrane region" description="Helical" evidence="1">
    <location>
        <begin position="168"/>
        <end position="187"/>
    </location>
</feature>
<comment type="caution">
    <text evidence="3">The sequence shown here is derived from an EMBL/GenBank/DDBJ whole genome shotgun (WGS) entry which is preliminary data.</text>
</comment>
<dbReference type="GO" id="GO:0000271">
    <property type="term" value="P:polysaccharide biosynthetic process"/>
    <property type="evidence" value="ECO:0007669"/>
    <property type="project" value="TreeGrafter"/>
</dbReference>
<feature type="transmembrane region" description="Helical" evidence="1">
    <location>
        <begin position="107"/>
        <end position="131"/>
    </location>
</feature>
<dbReference type="GO" id="GO:0016020">
    <property type="term" value="C:membrane"/>
    <property type="evidence" value="ECO:0007669"/>
    <property type="project" value="TreeGrafter"/>
</dbReference>
<protein>
    <submittedName>
        <fullName evidence="3">Acyltransferase</fullName>
    </submittedName>
</protein>
<keyword evidence="1" id="KW-1133">Transmembrane helix</keyword>
<sequence length="392" mass="43534">MTVTSDFTTKRRPSLGQRLAETKGRPSGFDYLRIGLALAVVITHGAITTGGQAADSHLWVTPLRPVLRAVLPMFFALSGFLVAGSLERCRTLISFLGLRVIRIYPALIIEVLLSAFIIGLSITTLPAKAYLTDPEFHRYLLNVTGDIHYLLPGVFADNPFPNTVNSQLWTVPYELGCYITISALALIGVVRRPWLAPLAALGICVLHLGYRVIEHHGQSLYMLGGIPGTLLIVSFLVGISLYLYREQMSWDGRLFGGSVILAALLLTYLPGGEYPAVFLLGYVTVWLGLTDYRRLAIIRSADLSYGVYLYGFVIQQLFAFLFPEFRYWWASVLVCIPCSLLFAAASWNLIEKPALKLRRPLMKLEAFLFPASGQRFWQKGVPLTDGAAKRDI</sequence>
<feature type="transmembrane region" description="Helical" evidence="1">
    <location>
        <begin position="328"/>
        <end position="350"/>
    </location>
</feature>
<feature type="transmembrane region" description="Helical" evidence="1">
    <location>
        <begin position="219"/>
        <end position="243"/>
    </location>
</feature>
<dbReference type="Proteomes" id="UP000708298">
    <property type="component" value="Unassembled WGS sequence"/>
</dbReference>
<keyword evidence="4" id="KW-1185">Reference proteome</keyword>
<feature type="transmembrane region" description="Helical" evidence="1">
    <location>
        <begin position="66"/>
        <end position="86"/>
    </location>
</feature>
<keyword evidence="3" id="KW-0808">Transferase</keyword>
<dbReference type="Pfam" id="PF01757">
    <property type="entry name" value="Acyl_transf_3"/>
    <property type="match status" value="1"/>
</dbReference>
<evidence type="ECO:0000259" key="2">
    <source>
        <dbReference type="Pfam" id="PF01757"/>
    </source>
</evidence>
<keyword evidence="1" id="KW-0812">Transmembrane</keyword>
<evidence type="ECO:0000256" key="1">
    <source>
        <dbReference type="SAM" id="Phobius"/>
    </source>
</evidence>
<keyword evidence="3" id="KW-0012">Acyltransferase</keyword>
<dbReference type="AlphaFoldDB" id="A0A963YUJ5"/>
<feature type="transmembrane region" description="Helical" evidence="1">
    <location>
        <begin position="304"/>
        <end position="322"/>
    </location>
</feature>
<feature type="transmembrane region" description="Helical" evidence="1">
    <location>
        <begin position="31"/>
        <end position="54"/>
    </location>
</feature>
<dbReference type="InterPro" id="IPR002656">
    <property type="entry name" value="Acyl_transf_3_dom"/>
</dbReference>
<keyword evidence="1" id="KW-0472">Membrane</keyword>
<dbReference type="EMBL" id="JAESVB010000006">
    <property type="protein sequence ID" value="MCB8876563.1"/>
    <property type="molecule type" value="Genomic_DNA"/>
</dbReference>
<accession>A0A963YUJ5</accession>
<dbReference type="GO" id="GO:0016747">
    <property type="term" value="F:acyltransferase activity, transferring groups other than amino-acyl groups"/>
    <property type="evidence" value="ECO:0007669"/>
    <property type="project" value="InterPro"/>
</dbReference>
<name>A0A963YUJ5_9PROT</name>
<reference evidence="3" key="2">
    <citation type="submission" date="2021-01" db="EMBL/GenBank/DDBJ databases">
        <authorList>
            <person name="Mieszkin S."/>
            <person name="Pouder E."/>
            <person name="Alain K."/>
        </authorList>
    </citation>
    <scope>NUCLEOTIDE SEQUENCE</scope>
    <source>
        <strain evidence="3">HW T2.11</strain>
    </source>
</reference>
<dbReference type="PANTHER" id="PTHR23028:SF53">
    <property type="entry name" value="ACYL_TRANSF_3 DOMAIN-CONTAINING PROTEIN"/>
    <property type="match status" value="1"/>
</dbReference>
<gene>
    <name evidence="3" type="ORF">ASILVAE211_15320</name>
</gene>
<evidence type="ECO:0000313" key="3">
    <source>
        <dbReference type="EMBL" id="MCB8876563.1"/>
    </source>
</evidence>